<comment type="caution">
    <text evidence="1">The sequence shown here is derived from an EMBL/GenBank/DDBJ whole genome shotgun (WGS) entry which is preliminary data.</text>
</comment>
<accession>A0A9P7VRZ9</accession>
<dbReference type="RefSeq" id="XP_043038895.1">
    <property type="nucleotide sequence ID" value="XM_043177310.1"/>
</dbReference>
<protein>
    <submittedName>
        <fullName evidence="1">Uncharacterized protein</fullName>
    </submittedName>
</protein>
<dbReference type="GeneID" id="66099597"/>
<keyword evidence="2" id="KW-1185">Reference proteome</keyword>
<organism evidence="1 2">
    <name type="scientific">Guyanagaster necrorhizus</name>
    <dbReference type="NCBI Taxonomy" id="856835"/>
    <lineage>
        <taxon>Eukaryota</taxon>
        <taxon>Fungi</taxon>
        <taxon>Dikarya</taxon>
        <taxon>Basidiomycota</taxon>
        <taxon>Agaricomycotina</taxon>
        <taxon>Agaricomycetes</taxon>
        <taxon>Agaricomycetidae</taxon>
        <taxon>Agaricales</taxon>
        <taxon>Marasmiineae</taxon>
        <taxon>Physalacriaceae</taxon>
        <taxon>Guyanagaster</taxon>
    </lineage>
</organism>
<sequence>MAVKNPYPGPPTFTPSKSAPASAVLFSTALEFTCSINFVVPWATFARGSGSLPTYQSPDCSQHYKRQAYGHREPFCCYLCVLSLTIYRIHLRQVEASATGLASQSVAFDSVNISASNFCPTAHLLGSISTPSKYCFKIFSTCPIFKSCSGKISVYLSILSSPIYCESLSVLLSDHSVYSPSNLIRITFFYQKNRICPNFWFLPSVRDHQEPIGPADALAWPEVSTCIRRIKAGPILKQSLTGKLRYVCILVLTHPADTHPSSQKCRLSMLVTWKQNVSLSSHSLCFPTMFRTNHHELLVTPSQTILQAAKRLPPITTVTFRRFPALRQVSR</sequence>
<dbReference type="AlphaFoldDB" id="A0A9P7VRZ9"/>
<gene>
    <name evidence="1" type="ORF">BT62DRAFT_1007131</name>
</gene>
<evidence type="ECO:0000313" key="1">
    <source>
        <dbReference type="EMBL" id="KAG7445395.1"/>
    </source>
</evidence>
<name>A0A9P7VRZ9_9AGAR</name>
<proteinExistence type="predicted"/>
<dbReference type="Proteomes" id="UP000812287">
    <property type="component" value="Unassembled WGS sequence"/>
</dbReference>
<dbReference type="EMBL" id="MU250537">
    <property type="protein sequence ID" value="KAG7445395.1"/>
    <property type="molecule type" value="Genomic_DNA"/>
</dbReference>
<evidence type="ECO:0000313" key="2">
    <source>
        <dbReference type="Proteomes" id="UP000812287"/>
    </source>
</evidence>
<reference evidence="1" key="1">
    <citation type="submission" date="2020-11" db="EMBL/GenBank/DDBJ databases">
        <title>Adaptations for nitrogen fixation in a non-lichenized fungal sporocarp promotes dispersal by wood-feeding termites.</title>
        <authorList>
            <consortium name="DOE Joint Genome Institute"/>
            <person name="Koch R.A."/>
            <person name="Yoon G."/>
            <person name="Arayal U."/>
            <person name="Lail K."/>
            <person name="Amirebrahimi M."/>
            <person name="Labutti K."/>
            <person name="Lipzen A."/>
            <person name="Riley R."/>
            <person name="Barry K."/>
            <person name="Henrissat B."/>
            <person name="Grigoriev I.V."/>
            <person name="Herr J.R."/>
            <person name="Aime M.C."/>
        </authorList>
    </citation>
    <scope>NUCLEOTIDE SEQUENCE</scope>
    <source>
        <strain evidence="1">MCA 3950</strain>
    </source>
</reference>